<evidence type="ECO:0000256" key="8">
    <source>
        <dbReference type="ARBA" id="ARBA00023284"/>
    </source>
</evidence>
<evidence type="ECO:0000256" key="12">
    <source>
        <dbReference type="RuleBase" id="RU003691"/>
    </source>
</evidence>
<feature type="active site" description="Proton acceptor" evidence="9">
    <location>
        <position position="436"/>
    </location>
</feature>
<evidence type="ECO:0000256" key="11">
    <source>
        <dbReference type="PIRSR" id="PIRSR000350-4"/>
    </source>
</evidence>
<comment type="caution">
    <text evidence="15">The sequence shown here is derived from an EMBL/GenBank/DDBJ whole genome shotgun (WGS) entry which is preliminary data.</text>
</comment>
<dbReference type="InterPro" id="IPR046952">
    <property type="entry name" value="GSHR/TRXR-like"/>
</dbReference>
<keyword evidence="4 10" id="KW-0274">FAD</keyword>
<evidence type="ECO:0000259" key="13">
    <source>
        <dbReference type="Pfam" id="PF02852"/>
    </source>
</evidence>
<dbReference type="GO" id="GO:0050660">
    <property type="term" value="F:flavin adenine dinucleotide binding"/>
    <property type="evidence" value="ECO:0007669"/>
    <property type="project" value="InterPro"/>
</dbReference>
<dbReference type="InterPro" id="IPR001100">
    <property type="entry name" value="Pyr_nuc-diS_OxRdtase"/>
</dbReference>
<proteinExistence type="inferred from homology"/>
<accession>A0A4R3I8E7</accession>
<dbReference type="PROSITE" id="PS00076">
    <property type="entry name" value="PYRIDINE_REDOX_1"/>
    <property type="match status" value="1"/>
</dbReference>
<evidence type="ECO:0000313" key="16">
    <source>
        <dbReference type="Proteomes" id="UP000295793"/>
    </source>
</evidence>
<evidence type="ECO:0000256" key="2">
    <source>
        <dbReference type="ARBA" id="ARBA00011738"/>
    </source>
</evidence>
<evidence type="ECO:0000256" key="7">
    <source>
        <dbReference type="ARBA" id="ARBA00023157"/>
    </source>
</evidence>
<dbReference type="InterPro" id="IPR004099">
    <property type="entry name" value="Pyr_nucl-diS_OxRdtase_dimer"/>
</dbReference>
<name>A0A4R3I8E7_9GAMM</name>
<dbReference type="EMBL" id="SLZR01000003">
    <property type="protein sequence ID" value="TCS42533.1"/>
    <property type="molecule type" value="Genomic_DNA"/>
</dbReference>
<feature type="binding site" evidence="10">
    <location>
        <position position="303"/>
    </location>
    <ligand>
        <name>FAD</name>
        <dbReference type="ChEBI" id="CHEBI:57692"/>
    </ligand>
</feature>
<dbReference type="Gene3D" id="3.30.390.30">
    <property type="match status" value="1"/>
</dbReference>
<evidence type="ECO:0000256" key="5">
    <source>
        <dbReference type="ARBA" id="ARBA00022857"/>
    </source>
</evidence>
<dbReference type="GO" id="GO:0045454">
    <property type="term" value="P:cell redox homeostasis"/>
    <property type="evidence" value="ECO:0007669"/>
    <property type="project" value="InterPro"/>
</dbReference>
<evidence type="ECO:0000256" key="4">
    <source>
        <dbReference type="ARBA" id="ARBA00022827"/>
    </source>
</evidence>
<dbReference type="PANTHER" id="PTHR42737:SF2">
    <property type="entry name" value="GLUTATHIONE REDUCTASE"/>
    <property type="match status" value="1"/>
</dbReference>
<keyword evidence="6 12" id="KW-0560">Oxidoreductase</keyword>
<dbReference type="FunFam" id="3.50.50.60:FF:000051">
    <property type="entry name" value="Glutathione reductase"/>
    <property type="match status" value="1"/>
</dbReference>
<comment type="similarity">
    <text evidence="1 12">Belongs to the class-I pyridine nucleotide-disulfide oxidoreductase family.</text>
</comment>
<feature type="domain" description="Pyridine nucleotide-disulphide oxidoreductase dimerisation" evidence="13">
    <location>
        <begin position="338"/>
        <end position="446"/>
    </location>
</feature>
<keyword evidence="16" id="KW-1185">Reference proteome</keyword>
<dbReference type="InterPro" id="IPR012999">
    <property type="entry name" value="Pyr_OxRdtase_I_AS"/>
</dbReference>
<keyword evidence="5" id="KW-0521">NADP</keyword>
<dbReference type="PANTHER" id="PTHR42737">
    <property type="entry name" value="GLUTATHIONE REDUCTASE"/>
    <property type="match status" value="1"/>
</dbReference>
<dbReference type="InterPro" id="IPR016156">
    <property type="entry name" value="FAD/NAD-linked_Rdtase_dimer_sf"/>
</dbReference>
<dbReference type="Gene3D" id="3.50.50.60">
    <property type="entry name" value="FAD/NAD(P)-binding domain"/>
    <property type="match status" value="2"/>
</dbReference>
<reference evidence="15 16" key="1">
    <citation type="submission" date="2019-03" db="EMBL/GenBank/DDBJ databases">
        <title>Genomic Encyclopedia of Archaeal and Bacterial Type Strains, Phase II (KMG-II): from individual species to whole genera.</title>
        <authorList>
            <person name="Goeker M."/>
        </authorList>
    </citation>
    <scope>NUCLEOTIDE SEQUENCE [LARGE SCALE GENOMIC DNA]</scope>
    <source>
        <strain evidence="15 16">DSM 15388</strain>
    </source>
</reference>
<dbReference type="Pfam" id="PF07992">
    <property type="entry name" value="Pyr_redox_2"/>
    <property type="match status" value="1"/>
</dbReference>
<dbReference type="SUPFAM" id="SSF51905">
    <property type="entry name" value="FAD/NAD(P)-binding domain"/>
    <property type="match status" value="1"/>
</dbReference>
<comment type="subunit">
    <text evidence="2">Homodimer.</text>
</comment>
<dbReference type="InterPro" id="IPR023753">
    <property type="entry name" value="FAD/NAD-binding_dom"/>
</dbReference>
<dbReference type="PIRSF" id="PIRSF000350">
    <property type="entry name" value="Mercury_reductase_MerA"/>
    <property type="match status" value="1"/>
</dbReference>
<feature type="binding site" evidence="10">
    <location>
        <position position="262"/>
    </location>
    <ligand>
        <name>NAD(+)</name>
        <dbReference type="ChEBI" id="CHEBI:57540"/>
    </ligand>
</feature>
<dbReference type="GO" id="GO:0034599">
    <property type="term" value="P:cellular response to oxidative stress"/>
    <property type="evidence" value="ECO:0007669"/>
    <property type="project" value="TreeGrafter"/>
</dbReference>
<keyword evidence="8 12" id="KW-0676">Redox-active center</keyword>
<evidence type="ECO:0000256" key="1">
    <source>
        <dbReference type="ARBA" id="ARBA00007532"/>
    </source>
</evidence>
<keyword evidence="10" id="KW-0547">Nucleotide-binding</keyword>
<keyword evidence="7" id="KW-1015">Disulfide bond</keyword>
<dbReference type="OrthoDB" id="9800167at2"/>
<keyword evidence="3 12" id="KW-0285">Flavoprotein</keyword>
<keyword evidence="10" id="KW-0520">NAD</keyword>
<organism evidence="15 16">
    <name type="scientific">Reinekea marinisedimentorum</name>
    <dbReference type="NCBI Taxonomy" id="230495"/>
    <lineage>
        <taxon>Bacteria</taxon>
        <taxon>Pseudomonadati</taxon>
        <taxon>Pseudomonadota</taxon>
        <taxon>Gammaproteobacteria</taxon>
        <taxon>Oceanospirillales</taxon>
        <taxon>Saccharospirillaceae</taxon>
        <taxon>Reinekea</taxon>
    </lineage>
</organism>
<dbReference type="Pfam" id="PF02852">
    <property type="entry name" value="Pyr_redox_dim"/>
    <property type="match status" value="1"/>
</dbReference>
<dbReference type="PRINTS" id="PR00411">
    <property type="entry name" value="PNDRDTASEI"/>
</dbReference>
<comment type="cofactor">
    <cofactor evidence="10">
        <name>FAD</name>
        <dbReference type="ChEBI" id="CHEBI:57692"/>
    </cofactor>
    <text evidence="10">Binds 1 FAD per subunit.</text>
</comment>
<feature type="binding site" evidence="10">
    <location>
        <position position="51"/>
    </location>
    <ligand>
        <name>FAD</name>
        <dbReference type="ChEBI" id="CHEBI:57692"/>
    </ligand>
</feature>
<feature type="binding site" evidence="10">
    <location>
        <begin position="174"/>
        <end position="181"/>
    </location>
    <ligand>
        <name>NAD(+)</name>
        <dbReference type="ChEBI" id="CHEBI:57540"/>
    </ligand>
</feature>
<feature type="domain" description="FAD/NAD(P)-binding" evidence="14">
    <location>
        <begin position="5"/>
        <end position="318"/>
    </location>
</feature>
<dbReference type="GO" id="GO:0005829">
    <property type="term" value="C:cytosol"/>
    <property type="evidence" value="ECO:0007669"/>
    <property type="project" value="TreeGrafter"/>
</dbReference>
<evidence type="ECO:0000256" key="3">
    <source>
        <dbReference type="ARBA" id="ARBA00022630"/>
    </source>
</evidence>
<dbReference type="GO" id="GO:0006749">
    <property type="term" value="P:glutathione metabolic process"/>
    <property type="evidence" value="ECO:0007669"/>
    <property type="project" value="TreeGrafter"/>
</dbReference>
<evidence type="ECO:0000256" key="6">
    <source>
        <dbReference type="ARBA" id="ARBA00023002"/>
    </source>
</evidence>
<dbReference type="Proteomes" id="UP000295793">
    <property type="component" value="Unassembled WGS sequence"/>
</dbReference>
<dbReference type="GO" id="GO:0004362">
    <property type="term" value="F:glutathione-disulfide reductase (NADPH) activity"/>
    <property type="evidence" value="ECO:0007669"/>
    <property type="project" value="TreeGrafter"/>
</dbReference>
<dbReference type="AlphaFoldDB" id="A0A4R3I8E7"/>
<sequence length="457" mass="49561">MNFDYDLLVIGAGSGGVRAARVSAQLGAKVAVVESRYLGGTCVNVGCVPKKLFVYASEYSQSFKDSAGYGYTVDEKPRFDWAVLRDNKTTEIERLNGIYRNILENNHVRIINGHACFKSAHEVQVGDQTISARNILIATGSWPFKPAIPGNEHILTSNEFFYMDKLPERMIVVGGGYIAVEFAGILNGLGVETHIVYRGETILRGFDNGVRAFVSDELQTSGVRIHYHSTIEQVDKQDDGSLLATLNNGETLTVGEIICATGRKALVDPLNLDAAGVQLSHHGNIDVNDQYQTNIPNIYAVGDVIGRAQLTPVAIKEGMFVAQNLFGENPKPVNYSMIPTAVFCQPNIGTVGLTEEQAAAQYDAVEVYEAKFRPMKNTLSGSPHKVLMKMLVDAETRKVIGCHMAGNDAGEIIQGIGVAMQAGATKEDFDNTVAIHPTAAEEFVTMSTVSRIVGRKA</sequence>
<evidence type="ECO:0000259" key="14">
    <source>
        <dbReference type="Pfam" id="PF07992"/>
    </source>
</evidence>
<dbReference type="PRINTS" id="PR00368">
    <property type="entry name" value="FADPNR"/>
</dbReference>
<dbReference type="InterPro" id="IPR036188">
    <property type="entry name" value="FAD/NAD-bd_sf"/>
</dbReference>
<gene>
    <name evidence="15" type="ORF">BCF53_103194</name>
</gene>
<protein>
    <submittedName>
        <fullName evidence="15">Glutathione reductase (NADPH)</fullName>
    </submittedName>
</protein>
<evidence type="ECO:0000256" key="10">
    <source>
        <dbReference type="PIRSR" id="PIRSR000350-3"/>
    </source>
</evidence>
<evidence type="ECO:0000313" key="15">
    <source>
        <dbReference type="EMBL" id="TCS42533.1"/>
    </source>
</evidence>
<dbReference type="SUPFAM" id="SSF55424">
    <property type="entry name" value="FAD/NAD-linked reductases, dimerisation (C-terminal) domain"/>
    <property type="match status" value="1"/>
</dbReference>
<dbReference type="RefSeq" id="WP_132700448.1">
    <property type="nucleotide sequence ID" value="NZ_SLZR01000003.1"/>
</dbReference>
<feature type="binding site" evidence="10">
    <location>
        <begin position="139"/>
        <end position="141"/>
    </location>
    <ligand>
        <name>FAD</name>
        <dbReference type="ChEBI" id="CHEBI:57692"/>
    </ligand>
</feature>
<feature type="disulfide bond" description="Redox-active" evidence="11">
    <location>
        <begin position="42"/>
        <end position="47"/>
    </location>
</feature>
<dbReference type="NCBIfam" id="NF004776">
    <property type="entry name" value="PRK06116.1"/>
    <property type="match status" value="1"/>
</dbReference>
<evidence type="ECO:0000256" key="9">
    <source>
        <dbReference type="PIRSR" id="PIRSR000350-2"/>
    </source>
</evidence>